<dbReference type="HAMAP" id="MF_00949">
    <property type="entry name" value="Spt4_arch"/>
    <property type="match status" value="1"/>
</dbReference>
<dbReference type="OMA" id="CRECHRI"/>
<dbReference type="InterPro" id="IPR022800">
    <property type="entry name" value="Spt4/RpoE2_Znf"/>
</dbReference>
<gene>
    <name evidence="2" type="primary">spt4</name>
    <name evidence="4" type="ORF">A3207_02050</name>
</gene>
<protein>
    <recommendedName>
        <fullName evidence="2">Transcription elongation factor Spt4</fullName>
    </recommendedName>
</protein>
<dbReference type="Gene3D" id="2.20.28.90">
    <property type="match status" value="1"/>
</dbReference>
<evidence type="ECO:0000259" key="3">
    <source>
        <dbReference type="SMART" id="SM01389"/>
    </source>
</evidence>
<keyword evidence="4" id="KW-0240">DNA-directed RNA polymerase</keyword>
<dbReference type="GeneID" id="41323133"/>
<dbReference type="Proteomes" id="UP000752814">
    <property type="component" value="Unassembled WGS sequence"/>
</dbReference>
<keyword evidence="1 2" id="KW-0804">Transcription</keyword>
<dbReference type="PANTHER" id="PTHR40704:SF1">
    <property type="entry name" value="TRANSCRIPTION ELONGATION FACTOR SPT4"/>
    <property type="match status" value="1"/>
</dbReference>
<proteinExistence type="inferred from homology"/>
<comment type="similarity">
    <text evidence="2">Belongs to the archaeal Spt4 family.</text>
</comment>
<feature type="binding site" evidence="2">
    <location>
        <position position="22"/>
    </location>
    <ligand>
        <name>Zn(2+)</name>
        <dbReference type="ChEBI" id="CHEBI:29105"/>
    </ligand>
</feature>
<dbReference type="GO" id="GO:0000428">
    <property type="term" value="C:DNA-directed RNA polymerase complex"/>
    <property type="evidence" value="ECO:0007669"/>
    <property type="project" value="UniProtKB-KW"/>
</dbReference>
<evidence type="ECO:0000313" key="5">
    <source>
        <dbReference type="Proteomes" id="UP000752814"/>
    </source>
</evidence>
<accession>A0A8J8PD46</accession>
<organism evidence="4 5">
    <name type="scientific">Candidatus Methanomassiliicoccus intestinalis</name>
    <dbReference type="NCBI Taxonomy" id="1406512"/>
    <lineage>
        <taxon>Archaea</taxon>
        <taxon>Methanobacteriati</taxon>
        <taxon>Thermoplasmatota</taxon>
        <taxon>Thermoplasmata</taxon>
        <taxon>Methanomassiliicoccales</taxon>
        <taxon>Methanomassiliicoccaceae</taxon>
        <taxon>Methanomassiliicoccus</taxon>
    </lineage>
</organism>
<dbReference type="RefSeq" id="WP_020448604.1">
    <property type="nucleotide sequence ID" value="NZ_CAYAXV010000007.1"/>
</dbReference>
<dbReference type="GO" id="GO:0008270">
    <property type="term" value="F:zinc ion binding"/>
    <property type="evidence" value="ECO:0007669"/>
    <property type="project" value="UniProtKB-UniRule"/>
</dbReference>
<dbReference type="PANTHER" id="PTHR40704">
    <property type="entry name" value="TRANSCRIPTION ELONGATION FACTOR SPT4"/>
    <property type="match status" value="1"/>
</dbReference>
<dbReference type="InterPro" id="IPR029040">
    <property type="entry name" value="RPABC4/Spt4"/>
</dbReference>
<dbReference type="SUPFAM" id="SSF63393">
    <property type="entry name" value="RNA polymerase subunits"/>
    <property type="match status" value="1"/>
</dbReference>
<evidence type="ECO:0000313" key="4">
    <source>
        <dbReference type="EMBL" id="TQS84830.1"/>
    </source>
</evidence>
<keyword evidence="2" id="KW-0479">Metal-binding</keyword>
<comment type="subunit">
    <text evidence="2">Heterodimer composed of Spt4 and Spt5.</text>
</comment>
<feature type="binding site" evidence="2">
    <location>
        <position position="7"/>
    </location>
    <ligand>
        <name>Zn(2+)</name>
        <dbReference type="ChEBI" id="CHEBI:29105"/>
    </ligand>
</feature>
<reference evidence="4" key="1">
    <citation type="submission" date="2016-03" db="EMBL/GenBank/DDBJ databases">
        <authorList>
            <person name="Borrel G."/>
            <person name="Mccann A."/>
            <person name="O'Toole P.W."/>
        </authorList>
    </citation>
    <scope>NUCLEOTIDE SEQUENCE</scope>
    <source>
        <strain evidence="4">183</strain>
    </source>
</reference>
<feature type="domain" description="Spt4/RpoE2 zinc finger" evidence="3">
    <location>
        <begin position="4"/>
        <end position="61"/>
    </location>
</feature>
<dbReference type="InterPro" id="IPR038589">
    <property type="entry name" value="Spt4_dom_sf"/>
</dbReference>
<dbReference type="AlphaFoldDB" id="A0A8J8PD46"/>
<comment type="function">
    <text evidence="2">Stimulates transcription elongation.</text>
</comment>
<dbReference type="SMART" id="SM01389">
    <property type="entry name" value="Spt4"/>
    <property type="match status" value="1"/>
</dbReference>
<evidence type="ECO:0000256" key="2">
    <source>
        <dbReference type="HAMAP-Rule" id="MF_00949"/>
    </source>
</evidence>
<name>A0A8J8PD46_9ARCH</name>
<dbReference type="EMBL" id="LVVT01000001">
    <property type="protein sequence ID" value="TQS84830.1"/>
    <property type="molecule type" value="Genomic_DNA"/>
</dbReference>
<keyword evidence="2" id="KW-0805">Transcription regulation</keyword>
<sequence length="61" mass="6921">MKVQRACKHCSYMTEEDNCPLCGNATSKEWQGYVVILDHTNSMIAERMGINVNGKFALKVR</sequence>
<feature type="binding site" evidence="2">
    <location>
        <position position="10"/>
    </location>
    <ligand>
        <name>Zn(2+)</name>
        <dbReference type="ChEBI" id="CHEBI:29105"/>
    </ligand>
</feature>
<dbReference type="GO" id="GO:0006355">
    <property type="term" value="P:regulation of DNA-templated transcription"/>
    <property type="evidence" value="ECO:0007669"/>
    <property type="project" value="UniProtKB-UniRule"/>
</dbReference>
<keyword evidence="2" id="KW-0862">Zinc</keyword>
<dbReference type="NCBIfam" id="NF041664">
    <property type="entry name" value="RNAP_arch_Epp"/>
    <property type="match status" value="1"/>
</dbReference>
<evidence type="ECO:0000256" key="1">
    <source>
        <dbReference type="ARBA" id="ARBA00023163"/>
    </source>
</evidence>
<dbReference type="InterPro" id="IPR007178">
    <property type="entry name" value="Spt4_arch"/>
</dbReference>
<comment type="caution">
    <text evidence="4">The sequence shown here is derived from an EMBL/GenBank/DDBJ whole genome shotgun (WGS) entry which is preliminary data.</text>
</comment>
<feature type="binding site" evidence="2">
    <location>
        <position position="19"/>
    </location>
    <ligand>
        <name>Zn(2+)</name>
        <dbReference type="ChEBI" id="CHEBI:29105"/>
    </ligand>
</feature>
<dbReference type="Pfam" id="PF06093">
    <property type="entry name" value="Spt4"/>
    <property type="match status" value="1"/>
</dbReference>